<keyword evidence="2" id="KW-1185">Reference proteome</keyword>
<dbReference type="InterPro" id="IPR015424">
    <property type="entry name" value="PyrdxlP-dep_Trfase"/>
</dbReference>
<protein>
    <submittedName>
        <fullName evidence="1">8-amino-7-oxononanoate synthase</fullName>
    </submittedName>
</protein>
<feature type="non-terminal residue" evidence="1">
    <location>
        <position position="1"/>
    </location>
</feature>
<proteinExistence type="predicted"/>
<dbReference type="Proteomes" id="UP001194729">
    <property type="component" value="Unassembled WGS sequence"/>
</dbReference>
<evidence type="ECO:0000313" key="1">
    <source>
        <dbReference type="EMBL" id="MBF4984100.1"/>
    </source>
</evidence>
<reference evidence="1 2" key="1">
    <citation type="submission" date="2020-11" db="EMBL/GenBank/DDBJ databases">
        <title>P. mediterranea TC4 genome.</title>
        <authorList>
            <person name="Molmeret M."/>
        </authorList>
    </citation>
    <scope>NUCLEOTIDE SEQUENCE [LARGE SCALE GENOMIC DNA]</scope>
    <source>
        <strain evidence="1 2">TC4</strain>
    </source>
</reference>
<name>A0ABS0A437_9FLAO</name>
<accession>A0ABS0A437</accession>
<organism evidence="1 2">
    <name type="scientific">Nonlabens mediterrranea</name>
    <dbReference type="NCBI Taxonomy" id="1419947"/>
    <lineage>
        <taxon>Bacteria</taxon>
        <taxon>Pseudomonadati</taxon>
        <taxon>Bacteroidota</taxon>
        <taxon>Flavobacteriia</taxon>
        <taxon>Flavobacteriales</taxon>
        <taxon>Flavobacteriaceae</taxon>
        <taxon>Nonlabens</taxon>
    </lineage>
</organism>
<dbReference type="SUPFAM" id="SSF53383">
    <property type="entry name" value="PLP-dependent transferases"/>
    <property type="match status" value="1"/>
</dbReference>
<dbReference type="InterPro" id="IPR015422">
    <property type="entry name" value="PyrdxlP-dep_Trfase_small"/>
</dbReference>
<dbReference type="EMBL" id="JADKYU010000361">
    <property type="protein sequence ID" value="MBF4984100.1"/>
    <property type="molecule type" value="Genomic_DNA"/>
</dbReference>
<dbReference type="Gene3D" id="3.90.1150.10">
    <property type="entry name" value="Aspartate Aminotransferase, domain 1"/>
    <property type="match status" value="1"/>
</dbReference>
<sequence length="81" mass="9323">LVLRYRFRESDTAIQVCIIPGNKNVRKVAGQLQHKGYDVRAILSPTVPEGQERLRLCLHSYNTMDDCERVLQIIAKSLKKK</sequence>
<comment type="caution">
    <text evidence="1">The sequence shown here is derived from an EMBL/GenBank/DDBJ whole genome shotgun (WGS) entry which is preliminary data.</text>
</comment>
<evidence type="ECO:0000313" key="2">
    <source>
        <dbReference type="Proteomes" id="UP001194729"/>
    </source>
</evidence>
<gene>
    <name evidence="1" type="ORF">FNJ87_07070</name>
</gene>